<dbReference type="EMBL" id="BTGC01000003">
    <property type="protein sequence ID" value="GMM50075.1"/>
    <property type="molecule type" value="Genomic_DNA"/>
</dbReference>
<feature type="transmembrane region" description="Helical" evidence="1">
    <location>
        <begin position="77"/>
        <end position="95"/>
    </location>
</feature>
<sequence>MSLMDMLKSDNFKTIFTSSLCPGEIGFSEDGSLSPCFCATYMFTPAILLVTLWALLNVHNLNTNDHEANTIGGRVKFLMTCLYTFVICTSGASVFNPISLVASFATLVVIFILSFLDMKGVKVPQKPIEAYFFVVAVYSGFTFCNHISVRNCSLSNSSLNVCLLALVIGSTRNIMSAFDAAVEESNPKIE</sequence>
<keyword evidence="3" id="KW-1185">Reference proteome</keyword>
<name>A0AAV5RF91_STABA</name>
<keyword evidence="1" id="KW-1133">Transmembrane helix</keyword>
<protein>
    <submittedName>
        <fullName evidence="2">Uncharacterized protein</fullName>
    </submittedName>
</protein>
<accession>A0AAV5RF91</accession>
<reference evidence="2 3" key="1">
    <citation type="journal article" date="2023" name="Elife">
        <title>Identification of key yeast species and microbe-microbe interactions impacting larval growth of Drosophila in the wild.</title>
        <authorList>
            <person name="Mure A."/>
            <person name="Sugiura Y."/>
            <person name="Maeda R."/>
            <person name="Honda K."/>
            <person name="Sakurai N."/>
            <person name="Takahashi Y."/>
            <person name="Watada M."/>
            <person name="Katoh T."/>
            <person name="Gotoh A."/>
            <person name="Gotoh Y."/>
            <person name="Taniguchi I."/>
            <person name="Nakamura K."/>
            <person name="Hayashi T."/>
            <person name="Katayama T."/>
            <person name="Uemura T."/>
            <person name="Hattori Y."/>
        </authorList>
    </citation>
    <scope>NUCLEOTIDE SEQUENCE [LARGE SCALE GENOMIC DNA]</scope>
    <source>
        <strain evidence="2 3">SB-73</strain>
    </source>
</reference>
<organism evidence="2 3">
    <name type="scientific">Starmerella bacillaris</name>
    <name type="common">Yeast</name>
    <name type="synonym">Candida zemplinina</name>
    <dbReference type="NCBI Taxonomy" id="1247836"/>
    <lineage>
        <taxon>Eukaryota</taxon>
        <taxon>Fungi</taxon>
        <taxon>Dikarya</taxon>
        <taxon>Ascomycota</taxon>
        <taxon>Saccharomycotina</taxon>
        <taxon>Dipodascomycetes</taxon>
        <taxon>Dipodascales</taxon>
        <taxon>Trichomonascaceae</taxon>
        <taxon>Starmerella</taxon>
    </lineage>
</organism>
<comment type="caution">
    <text evidence="2">The sequence shown here is derived from an EMBL/GenBank/DDBJ whole genome shotgun (WGS) entry which is preliminary data.</text>
</comment>
<keyword evidence="1" id="KW-0812">Transmembrane</keyword>
<evidence type="ECO:0000313" key="2">
    <source>
        <dbReference type="EMBL" id="GMM50075.1"/>
    </source>
</evidence>
<dbReference type="Proteomes" id="UP001362899">
    <property type="component" value="Unassembled WGS sequence"/>
</dbReference>
<gene>
    <name evidence="2" type="ORF">DASB73_010330</name>
</gene>
<feature type="transmembrane region" description="Helical" evidence="1">
    <location>
        <begin position="32"/>
        <end position="56"/>
    </location>
</feature>
<proteinExistence type="predicted"/>
<evidence type="ECO:0000313" key="3">
    <source>
        <dbReference type="Proteomes" id="UP001362899"/>
    </source>
</evidence>
<feature type="transmembrane region" description="Helical" evidence="1">
    <location>
        <begin position="130"/>
        <end position="149"/>
    </location>
</feature>
<evidence type="ECO:0000256" key="1">
    <source>
        <dbReference type="SAM" id="Phobius"/>
    </source>
</evidence>
<dbReference type="AlphaFoldDB" id="A0AAV5RF91"/>
<keyword evidence="1" id="KW-0472">Membrane</keyword>